<dbReference type="Pfam" id="PF13561">
    <property type="entry name" value="adh_short_C2"/>
    <property type="match status" value="1"/>
</dbReference>
<accession>A0ABN2N5K4</accession>
<dbReference type="SUPFAM" id="SSF51735">
    <property type="entry name" value="NAD(P)-binding Rossmann-fold domains"/>
    <property type="match status" value="1"/>
</dbReference>
<evidence type="ECO:0000256" key="1">
    <source>
        <dbReference type="ARBA" id="ARBA00006484"/>
    </source>
</evidence>
<dbReference type="PANTHER" id="PTHR42760">
    <property type="entry name" value="SHORT-CHAIN DEHYDROGENASES/REDUCTASES FAMILY MEMBER"/>
    <property type="match status" value="1"/>
</dbReference>
<keyword evidence="4" id="KW-1185">Reference proteome</keyword>
<name>A0ABN2N5K4_9PSEU</name>
<proteinExistence type="inferred from homology"/>
<dbReference type="Gene3D" id="3.40.50.720">
    <property type="entry name" value="NAD(P)-binding Rossmann-like Domain"/>
    <property type="match status" value="1"/>
</dbReference>
<dbReference type="PRINTS" id="PR00080">
    <property type="entry name" value="SDRFAMILY"/>
</dbReference>
<dbReference type="EMBL" id="BAAAQK010000009">
    <property type="protein sequence ID" value="GAA1853116.1"/>
    <property type="molecule type" value="Genomic_DNA"/>
</dbReference>
<keyword evidence="2" id="KW-0560">Oxidoreductase</keyword>
<dbReference type="InterPro" id="IPR002347">
    <property type="entry name" value="SDR_fam"/>
</dbReference>
<dbReference type="PANTHER" id="PTHR42760:SF115">
    <property type="entry name" value="3-OXOACYL-[ACYL-CARRIER-PROTEIN] REDUCTASE FABG"/>
    <property type="match status" value="1"/>
</dbReference>
<dbReference type="Proteomes" id="UP001500449">
    <property type="component" value="Unassembled WGS sequence"/>
</dbReference>
<evidence type="ECO:0000313" key="3">
    <source>
        <dbReference type="EMBL" id="GAA1853116.1"/>
    </source>
</evidence>
<dbReference type="PRINTS" id="PR00081">
    <property type="entry name" value="GDHRDH"/>
</dbReference>
<comment type="caution">
    <text evidence="3">The sequence shown here is derived from an EMBL/GenBank/DDBJ whole genome shotgun (WGS) entry which is preliminary data.</text>
</comment>
<dbReference type="RefSeq" id="WP_344418167.1">
    <property type="nucleotide sequence ID" value="NZ_BAAAQK010000009.1"/>
</dbReference>
<protein>
    <submittedName>
        <fullName evidence="3">SDR family oxidoreductase</fullName>
    </submittedName>
</protein>
<evidence type="ECO:0000313" key="4">
    <source>
        <dbReference type="Proteomes" id="UP001500449"/>
    </source>
</evidence>
<gene>
    <name evidence="3" type="ORF">GCM10009836_36500</name>
</gene>
<evidence type="ECO:0000256" key="2">
    <source>
        <dbReference type="ARBA" id="ARBA00023002"/>
    </source>
</evidence>
<organism evidence="3 4">
    <name type="scientific">Pseudonocardia ailaonensis</name>
    <dbReference type="NCBI Taxonomy" id="367279"/>
    <lineage>
        <taxon>Bacteria</taxon>
        <taxon>Bacillati</taxon>
        <taxon>Actinomycetota</taxon>
        <taxon>Actinomycetes</taxon>
        <taxon>Pseudonocardiales</taxon>
        <taxon>Pseudonocardiaceae</taxon>
        <taxon>Pseudonocardia</taxon>
    </lineage>
</organism>
<comment type="similarity">
    <text evidence="1">Belongs to the short-chain dehydrogenases/reductases (SDR) family.</text>
</comment>
<sequence length="259" mass="26551">MRPSPDLTATPVTDLLDLGGRTAVVTGAARGIGRACALRLAEAGARVVGADLVYGDGTEEGIDGIAARHVDVTDPDSVGAVVDRVVQETGRLDIWVNAAGIFPRGGVLELGLEDWRTVFAINVEGSFLGAQLAGRHMTEAGGGVIVNVASTVAHRVNGNAAHYRASKASLLSLTQNLAVELGPAGVRALAVCPTLTLTEGVQNLAGTDPVGLERFGARLPLGRAAVPDDVARAVLFAVSPMAGYMTGSALYVDGGELHR</sequence>
<dbReference type="InterPro" id="IPR036291">
    <property type="entry name" value="NAD(P)-bd_dom_sf"/>
</dbReference>
<reference evidence="3 4" key="1">
    <citation type="journal article" date="2019" name="Int. J. Syst. Evol. Microbiol.">
        <title>The Global Catalogue of Microorganisms (GCM) 10K type strain sequencing project: providing services to taxonomists for standard genome sequencing and annotation.</title>
        <authorList>
            <consortium name="The Broad Institute Genomics Platform"/>
            <consortium name="The Broad Institute Genome Sequencing Center for Infectious Disease"/>
            <person name="Wu L."/>
            <person name="Ma J."/>
        </authorList>
    </citation>
    <scope>NUCLEOTIDE SEQUENCE [LARGE SCALE GENOMIC DNA]</scope>
    <source>
        <strain evidence="3 4">JCM 16009</strain>
    </source>
</reference>
<dbReference type="CDD" id="cd05233">
    <property type="entry name" value="SDR_c"/>
    <property type="match status" value="1"/>
</dbReference>